<dbReference type="Pfam" id="PF08240">
    <property type="entry name" value="ADH_N"/>
    <property type="match status" value="1"/>
</dbReference>
<dbReference type="InterPro" id="IPR020843">
    <property type="entry name" value="ER"/>
</dbReference>
<dbReference type="AlphaFoldDB" id="A0A6I4M9Z0"/>
<evidence type="ECO:0000259" key="1">
    <source>
        <dbReference type="SMART" id="SM00829"/>
    </source>
</evidence>
<name>A0A6I4M9Z0_9ACTN</name>
<comment type="caution">
    <text evidence="2">The sequence shown here is derived from an EMBL/GenBank/DDBJ whole genome shotgun (WGS) entry which is preliminary data.</text>
</comment>
<dbReference type="Pfam" id="PF00107">
    <property type="entry name" value="ADH_zinc_N"/>
    <property type="match status" value="1"/>
</dbReference>
<dbReference type="SMART" id="SM00829">
    <property type="entry name" value="PKS_ER"/>
    <property type="match status" value="1"/>
</dbReference>
<dbReference type="Gene3D" id="3.40.50.720">
    <property type="entry name" value="NAD(P)-binding Rossmann-like Domain"/>
    <property type="match status" value="1"/>
</dbReference>
<keyword evidence="3" id="KW-1185">Reference proteome</keyword>
<dbReference type="PANTHER" id="PTHR43677">
    <property type="entry name" value="SHORT-CHAIN DEHYDROGENASE/REDUCTASE"/>
    <property type="match status" value="1"/>
</dbReference>
<dbReference type="InterPro" id="IPR051397">
    <property type="entry name" value="Zn-ADH-like_protein"/>
</dbReference>
<sequence>MRALRCTVHGSLDDLTVGEIPEPVAGAGQVVVDVRAAAVNFADILIIQGAYQVAAPVPFTPGSEFAGRVVEVGPDVEGFAAGDAVSGSVFVGAFAQRVVVPAASLTVLPPDVDLRAAAASGVSYATAYHALTLVAELRAGETLAVLGAAGGVGLAAVQLGRLLGARVIAVASSERKRGLCRAEGADDALPYEDLKRNLAGAGGADVVLDPVGGAHAEPALRALRWGGRYVTVGFAAGEIPRIPLNLVMLKGISVRGFEFGGWARHDRDALARGRAELTRLFATGELKPHIHAVYSLEDAAGALAAVAGRSSAGKVLIVPADPDVPHGA</sequence>
<gene>
    <name evidence="2" type="ORF">F8568_019120</name>
</gene>
<dbReference type="SUPFAM" id="SSF50129">
    <property type="entry name" value="GroES-like"/>
    <property type="match status" value="1"/>
</dbReference>
<dbReference type="InterPro" id="IPR036291">
    <property type="entry name" value="NAD(P)-bd_dom_sf"/>
</dbReference>
<protein>
    <submittedName>
        <fullName evidence="2">Zinc-binding dehydrogenase</fullName>
    </submittedName>
</protein>
<dbReference type="Gene3D" id="3.90.180.10">
    <property type="entry name" value="Medium-chain alcohol dehydrogenases, catalytic domain"/>
    <property type="match status" value="1"/>
</dbReference>
<dbReference type="RefSeq" id="WP_151594918.1">
    <property type="nucleotide sequence ID" value="NZ_WBMS02000014.1"/>
</dbReference>
<organism evidence="2 3">
    <name type="scientific">Actinomadura physcomitrii</name>
    <dbReference type="NCBI Taxonomy" id="2650748"/>
    <lineage>
        <taxon>Bacteria</taxon>
        <taxon>Bacillati</taxon>
        <taxon>Actinomycetota</taxon>
        <taxon>Actinomycetes</taxon>
        <taxon>Streptosporangiales</taxon>
        <taxon>Thermomonosporaceae</taxon>
        <taxon>Actinomadura</taxon>
    </lineage>
</organism>
<dbReference type="SUPFAM" id="SSF51735">
    <property type="entry name" value="NAD(P)-binding Rossmann-fold domains"/>
    <property type="match status" value="1"/>
</dbReference>
<dbReference type="CDD" id="cd08241">
    <property type="entry name" value="QOR1"/>
    <property type="match status" value="1"/>
</dbReference>
<dbReference type="Proteomes" id="UP000462055">
    <property type="component" value="Unassembled WGS sequence"/>
</dbReference>
<dbReference type="InterPro" id="IPR013154">
    <property type="entry name" value="ADH-like_N"/>
</dbReference>
<proteinExistence type="predicted"/>
<reference evidence="2" key="1">
    <citation type="submission" date="2019-12" db="EMBL/GenBank/DDBJ databases">
        <title>Actinomadura physcomitrii sp. nov., a novel actinomycete isolated from moss [Physcomitrium sphaericum (Ludw) Fuernr].</title>
        <authorList>
            <person name="Zhuang X."/>
        </authorList>
    </citation>
    <scope>NUCLEOTIDE SEQUENCE [LARGE SCALE GENOMIC DNA]</scope>
    <source>
        <strain evidence="2">LD22</strain>
    </source>
</reference>
<feature type="domain" description="Enoyl reductase (ER)" evidence="1">
    <location>
        <begin position="10"/>
        <end position="317"/>
    </location>
</feature>
<dbReference type="PANTHER" id="PTHR43677:SF4">
    <property type="entry name" value="QUINONE OXIDOREDUCTASE-LIKE PROTEIN 2"/>
    <property type="match status" value="1"/>
</dbReference>
<accession>A0A6I4M9Z0</accession>
<dbReference type="EMBL" id="WBMS02000014">
    <property type="protein sequence ID" value="MWA02443.1"/>
    <property type="molecule type" value="Genomic_DNA"/>
</dbReference>
<evidence type="ECO:0000313" key="2">
    <source>
        <dbReference type="EMBL" id="MWA02443.1"/>
    </source>
</evidence>
<evidence type="ECO:0000313" key="3">
    <source>
        <dbReference type="Proteomes" id="UP000462055"/>
    </source>
</evidence>
<dbReference type="InterPro" id="IPR013149">
    <property type="entry name" value="ADH-like_C"/>
</dbReference>
<dbReference type="GO" id="GO:0016491">
    <property type="term" value="F:oxidoreductase activity"/>
    <property type="evidence" value="ECO:0007669"/>
    <property type="project" value="InterPro"/>
</dbReference>
<dbReference type="InterPro" id="IPR011032">
    <property type="entry name" value="GroES-like_sf"/>
</dbReference>